<protein>
    <recommendedName>
        <fullName evidence="8">Alcohol dehydrogenase</fullName>
    </recommendedName>
</protein>
<dbReference type="InterPro" id="IPR011032">
    <property type="entry name" value="GroES-like_sf"/>
</dbReference>
<dbReference type="AlphaFoldDB" id="A0AAD1XIZ7"/>
<evidence type="ECO:0000259" key="5">
    <source>
        <dbReference type="Pfam" id="PF08240"/>
    </source>
</evidence>
<dbReference type="Pfam" id="PF00107">
    <property type="entry name" value="ADH_zinc_N"/>
    <property type="match status" value="1"/>
</dbReference>
<gene>
    <name evidence="6" type="ORF">ECRASSUSDP1_LOCUS14937</name>
</gene>
<evidence type="ECO:0000313" key="6">
    <source>
        <dbReference type="EMBL" id="CAI2373591.1"/>
    </source>
</evidence>
<dbReference type="PANTHER" id="PTHR43880">
    <property type="entry name" value="ALCOHOL DEHYDROGENASE"/>
    <property type="match status" value="1"/>
</dbReference>
<keyword evidence="3" id="KW-0520">NAD</keyword>
<reference evidence="6" key="1">
    <citation type="submission" date="2023-07" db="EMBL/GenBank/DDBJ databases">
        <authorList>
            <consortium name="AG Swart"/>
            <person name="Singh M."/>
            <person name="Singh A."/>
            <person name="Seah K."/>
            <person name="Emmerich C."/>
        </authorList>
    </citation>
    <scope>NUCLEOTIDE SEQUENCE</scope>
    <source>
        <strain evidence="6">DP1</strain>
    </source>
</reference>
<dbReference type="GO" id="GO:0051903">
    <property type="term" value="F:S-(hydroxymethyl)glutathione dehydrogenase [NAD(P)+] activity"/>
    <property type="evidence" value="ECO:0007669"/>
    <property type="project" value="TreeGrafter"/>
</dbReference>
<organism evidence="6 7">
    <name type="scientific">Euplotes crassus</name>
    <dbReference type="NCBI Taxonomy" id="5936"/>
    <lineage>
        <taxon>Eukaryota</taxon>
        <taxon>Sar</taxon>
        <taxon>Alveolata</taxon>
        <taxon>Ciliophora</taxon>
        <taxon>Intramacronucleata</taxon>
        <taxon>Spirotrichea</taxon>
        <taxon>Hypotrichia</taxon>
        <taxon>Euplotida</taxon>
        <taxon>Euplotidae</taxon>
        <taxon>Moneuplotes</taxon>
    </lineage>
</organism>
<name>A0AAD1XIZ7_EUPCR</name>
<dbReference type="GO" id="GO:0046294">
    <property type="term" value="P:formaldehyde catabolic process"/>
    <property type="evidence" value="ECO:0007669"/>
    <property type="project" value="TreeGrafter"/>
</dbReference>
<evidence type="ECO:0000259" key="4">
    <source>
        <dbReference type="Pfam" id="PF00107"/>
    </source>
</evidence>
<dbReference type="SUPFAM" id="SSF51735">
    <property type="entry name" value="NAD(P)-binding Rossmann-fold domains"/>
    <property type="match status" value="1"/>
</dbReference>
<comment type="caution">
    <text evidence="6">The sequence shown here is derived from an EMBL/GenBank/DDBJ whole genome shotgun (WGS) entry which is preliminary data.</text>
</comment>
<keyword evidence="7" id="KW-1185">Reference proteome</keyword>
<dbReference type="InterPro" id="IPR036291">
    <property type="entry name" value="NAD(P)-bd_dom_sf"/>
</dbReference>
<sequence length="373" mass="41133">METGLDSKAIICETEDRDEFKVTTLNVKAPAPGFVRVQMKYASFSKHDGFHHSYDSNAEYPFLAGYDGVGIVDEVGEGVEEYKKGDSVAVFYVPGNPTLKGKTNLPDHAVKILGKGKFWKLPAHLQAYSDDKSIAGFQGVGTWSQYACFHAAHLTKLDAEPTIKDAALGSALCTGYLAPSRVLKVDEDATIAIFGSNSVGLTLISGLKKYNPKKVVVVGNVDDQEVFEKFGATYIVDEGEPTDVQAKLMEESASGYDFTFEASNFKRFGTVALEICHKGWGKCALLTKSDEKDATISTKPFQLVTGRHWIGSFMGNVNIAHDHEDLLKDHSEITDSISEYLYPEDHVVSIDEFPSKWKELSETATYHRTIIEF</sequence>
<dbReference type="SUPFAM" id="SSF50129">
    <property type="entry name" value="GroES-like"/>
    <property type="match status" value="1"/>
</dbReference>
<dbReference type="Proteomes" id="UP001295684">
    <property type="component" value="Unassembled WGS sequence"/>
</dbReference>
<dbReference type="GO" id="GO:0008270">
    <property type="term" value="F:zinc ion binding"/>
    <property type="evidence" value="ECO:0007669"/>
    <property type="project" value="TreeGrafter"/>
</dbReference>
<keyword evidence="1" id="KW-0479">Metal-binding</keyword>
<accession>A0AAD1XIZ7</accession>
<dbReference type="InterPro" id="IPR013154">
    <property type="entry name" value="ADH-like_N"/>
</dbReference>
<keyword evidence="2" id="KW-0862">Zinc</keyword>
<evidence type="ECO:0000256" key="2">
    <source>
        <dbReference type="ARBA" id="ARBA00022833"/>
    </source>
</evidence>
<dbReference type="Gene3D" id="3.90.180.10">
    <property type="entry name" value="Medium-chain alcohol dehydrogenases, catalytic domain"/>
    <property type="match status" value="1"/>
</dbReference>
<evidence type="ECO:0008006" key="8">
    <source>
        <dbReference type="Google" id="ProtNLM"/>
    </source>
</evidence>
<evidence type="ECO:0000256" key="1">
    <source>
        <dbReference type="ARBA" id="ARBA00022723"/>
    </source>
</evidence>
<dbReference type="GO" id="GO:0005829">
    <property type="term" value="C:cytosol"/>
    <property type="evidence" value="ECO:0007669"/>
    <property type="project" value="TreeGrafter"/>
</dbReference>
<dbReference type="Pfam" id="PF08240">
    <property type="entry name" value="ADH_N"/>
    <property type="match status" value="1"/>
</dbReference>
<dbReference type="InterPro" id="IPR013149">
    <property type="entry name" value="ADH-like_C"/>
</dbReference>
<dbReference type="Gene3D" id="3.40.50.720">
    <property type="entry name" value="NAD(P)-binding Rossmann-like Domain"/>
    <property type="match status" value="1"/>
</dbReference>
<proteinExistence type="predicted"/>
<evidence type="ECO:0000256" key="3">
    <source>
        <dbReference type="ARBA" id="ARBA00023027"/>
    </source>
</evidence>
<feature type="domain" description="Alcohol dehydrogenase-like N-terminal" evidence="5">
    <location>
        <begin position="32"/>
        <end position="157"/>
    </location>
</feature>
<dbReference type="PANTHER" id="PTHR43880:SF12">
    <property type="entry name" value="ALCOHOL DEHYDROGENASE CLASS-3"/>
    <property type="match status" value="1"/>
</dbReference>
<dbReference type="EMBL" id="CAMPGE010014945">
    <property type="protein sequence ID" value="CAI2373591.1"/>
    <property type="molecule type" value="Genomic_DNA"/>
</dbReference>
<feature type="domain" description="Alcohol dehydrogenase-like C-terminal" evidence="4">
    <location>
        <begin position="199"/>
        <end position="322"/>
    </location>
</feature>
<evidence type="ECO:0000313" key="7">
    <source>
        <dbReference type="Proteomes" id="UP001295684"/>
    </source>
</evidence>